<name>A0A6J5ECZ7_9BURK</name>
<organism evidence="15 16">
    <name type="scientific">Paraburkholderia solisilvae</name>
    <dbReference type="NCBI Taxonomy" id="624376"/>
    <lineage>
        <taxon>Bacteria</taxon>
        <taxon>Pseudomonadati</taxon>
        <taxon>Pseudomonadota</taxon>
        <taxon>Betaproteobacteria</taxon>
        <taxon>Burkholderiales</taxon>
        <taxon>Burkholderiaceae</taxon>
        <taxon>Paraburkholderia</taxon>
    </lineage>
</organism>
<keyword evidence="5" id="KW-1003">Cell membrane</keyword>
<evidence type="ECO:0000256" key="6">
    <source>
        <dbReference type="ARBA" id="ARBA00022596"/>
    </source>
</evidence>
<protein>
    <recommendedName>
        <fullName evidence="13">Nickel/cobalt efflux system</fullName>
    </recommendedName>
</protein>
<keyword evidence="14" id="KW-0732">Signal</keyword>
<evidence type="ECO:0000256" key="8">
    <source>
        <dbReference type="ARBA" id="ARBA00022989"/>
    </source>
</evidence>
<feature type="transmembrane region" description="Helical" evidence="13">
    <location>
        <begin position="192"/>
        <end position="210"/>
    </location>
</feature>
<dbReference type="GO" id="GO:0032025">
    <property type="term" value="P:response to cobalt ion"/>
    <property type="evidence" value="ECO:0007669"/>
    <property type="project" value="TreeGrafter"/>
</dbReference>
<comment type="function">
    <text evidence="1">Efflux system for nickel and cobalt.</text>
</comment>
<keyword evidence="16" id="KW-1185">Reference proteome</keyword>
<evidence type="ECO:0000256" key="4">
    <source>
        <dbReference type="ARBA" id="ARBA00022448"/>
    </source>
</evidence>
<keyword evidence="12" id="KW-0170">Cobalt</keyword>
<dbReference type="Pfam" id="PF03824">
    <property type="entry name" value="NicO"/>
    <property type="match status" value="1"/>
</dbReference>
<feature type="transmembrane region" description="Helical" evidence="13">
    <location>
        <begin position="110"/>
        <end position="127"/>
    </location>
</feature>
<keyword evidence="3" id="KW-0171">Cobalt transport</keyword>
<keyword evidence="4 13" id="KW-0813">Transport</keyword>
<keyword evidence="6" id="KW-0533">Nickel</keyword>
<dbReference type="EMBL" id="CADIKF010000038">
    <property type="protein sequence ID" value="CAB3764490.1"/>
    <property type="molecule type" value="Genomic_DNA"/>
</dbReference>
<evidence type="ECO:0000256" key="13">
    <source>
        <dbReference type="RuleBase" id="RU362101"/>
    </source>
</evidence>
<comment type="subcellular location">
    <subcellularLocation>
        <location evidence="2 13">Cell membrane</location>
        <topology evidence="2 13">Multi-pass membrane protein</topology>
    </subcellularLocation>
</comment>
<keyword evidence="11 13" id="KW-0472">Membrane</keyword>
<evidence type="ECO:0000256" key="14">
    <source>
        <dbReference type="SAM" id="SignalP"/>
    </source>
</evidence>
<feature type="transmembrane region" description="Helical" evidence="13">
    <location>
        <begin position="301"/>
        <end position="322"/>
    </location>
</feature>
<dbReference type="Proteomes" id="UP000494329">
    <property type="component" value="Unassembled WGS sequence"/>
</dbReference>
<accession>A0A6J5ECZ7</accession>
<feature type="transmembrane region" description="Helical" evidence="13">
    <location>
        <begin position="148"/>
        <end position="172"/>
    </location>
</feature>
<evidence type="ECO:0000313" key="16">
    <source>
        <dbReference type="Proteomes" id="UP000494329"/>
    </source>
</evidence>
<feature type="transmembrane region" description="Helical" evidence="13">
    <location>
        <begin position="342"/>
        <end position="367"/>
    </location>
</feature>
<dbReference type="AlphaFoldDB" id="A0A6J5ECZ7"/>
<keyword evidence="8 13" id="KW-1133">Transmembrane helix</keyword>
<dbReference type="GO" id="GO:0005886">
    <property type="term" value="C:plasma membrane"/>
    <property type="evidence" value="ECO:0007669"/>
    <property type="project" value="UniProtKB-SubCell"/>
</dbReference>
<feature type="chain" id="PRO_5026885052" description="Nickel/cobalt efflux system" evidence="14">
    <location>
        <begin position="31"/>
        <end position="372"/>
    </location>
</feature>
<evidence type="ECO:0000256" key="11">
    <source>
        <dbReference type="ARBA" id="ARBA00023136"/>
    </source>
</evidence>
<dbReference type="InterPro" id="IPR011541">
    <property type="entry name" value="Ni/Co_transpt_high_affinity"/>
</dbReference>
<comment type="similarity">
    <text evidence="13">Belongs to the NiCoT transporter (TC 2.A.52) family.</text>
</comment>
<evidence type="ECO:0000313" key="15">
    <source>
        <dbReference type="EMBL" id="CAB3764490.1"/>
    </source>
</evidence>
<dbReference type="GO" id="GO:0015099">
    <property type="term" value="F:nickel cation transmembrane transporter activity"/>
    <property type="evidence" value="ECO:0007669"/>
    <property type="project" value="UniProtKB-UniRule"/>
</dbReference>
<dbReference type="RefSeq" id="WP_175113179.1">
    <property type="nucleotide sequence ID" value="NZ_CADIKF010000038.1"/>
</dbReference>
<dbReference type="InterPro" id="IPR051224">
    <property type="entry name" value="NiCoT_RcnA"/>
</dbReference>
<evidence type="ECO:0000256" key="12">
    <source>
        <dbReference type="ARBA" id="ARBA00023285"/>
    </source>
</evidence>
<feature type="signal peptide" evidence="14">
    <location>
        <begin position="1"/>
        <end position="30"/>
    </location>
</feature>
<evidence type="ECO:0000256" key="10">
    <source>
        <dbReference type="ARBA" id="ARBA00023112"/>
    </source>
</evidence>
<gene>
    <name evidence="15" type="ORF">LMG29739_04369</name>
</gene>
<dbReference type="PANTHER" id="PTHR40659">
    <property type="entry name" value="NICKEL/COBALT EFFLUX SYSTEM RCNA"/>
    <property type="match status" value="1"/>
</dbReference>
<dbReference type="GO" id="GO:0046583">
    <property type="term" value="F:monoatomic cation efflux transmembrane transporter activity"/>
    <property type="evidence" value="ECO:0007669"/>
    <property type="project" value="TreeGrafter"/>
</dbReference>
<evidence type="ECO:0000256" key="5">
    <source>
        <dbReference type="ARBA" id="ARBA00022475"/>
    </source>
</evidence>
<evidence type="ECO:0000256" key="2">
    <source>
        <dbReference type="ARBA" id="ARBA00004651"/>
    </source>
</evidence>
<feature type="transmembrane region" description="Helical" evidence="13">
    <location>
        <begin position="270"/>
        <end position="289"/>
    </location>
</feature>
<sequence length="372" mass="38703">MLRHVCRVTLVVFGLLAVVMALAFAAPATAAQQAIDVFGRPVQSSHAATASSGTSMSQAVTVTPAARSPLVSLPEPIRVVIATGIVWQGVLNARIADAAERLRRDASPKTWFALLLMSFAYGVLHAIGPGHGKLVTGAYLGSRKARPVHAIALCGWTATVQALSAIVLVFGMTWFAKTGMAGVLTQAEALEVVSYAALCVAGAWTLYTYVARRDCCFDPSVLKLVPKSRRMRSLIAASPDGGSYLGAQLALRGSTRKFTPSGTSMFSQMIATGFAAGVRPCVGAIFVLIGSIAARVPSIGIAATFAMAAGVAVTVTLVGLGAVHTNRLLTKGANHVRNAQRWIAACGALLIVLFGAVQISLLLCGYIQPSLT</sequence>
<evidence type="ECO:0000256" key="9">
    <source>
        <dbReference type="ARBA" id="ARBA00023065"/>
    </source>
</evidence>
<evidence type="ECO:0000256" key="1">
    <source>
        <dbReference type="ARBA" id="ARBA00002510"/>
    </source>
</evidence>
<keyword evidence="9" id="KW-0406">Ion transport</keyword>
<evidence type="ECO:0000256" key="3">
    <source>
        <dbReference type="ARBA" id="ARBA00022426"/>
    </source>
</evidence>
<dbReference type="PANTHER" id="PTHR40659:SF1">
    <property type="entry name" value="NICKEL_COBALT EFFLUX SYSTEM RCNA"/>
    <property type="match status" value="1"/>
</dbReference>
<evidence type="ECO:0000256" key="7">
    <source>
        <dbReference type="ARBA" id="ARBA00022692"/>
    </source>
</evidence>
<keyword evidence="7 13" id="KW-0812">Transmembrane</keyword>
<keyword evidence="10" id="KW-0921">Nickel transport</keyword>
<dbReference type="GO" id="GO:0010045">
    <property type="term" value="P:response to nickel cation"/>
    <property type="evidence" value="ECO:0007669"/>
    <property type="project" value="TreeGrafter"/>
</dbReference>
<dbReference type="GO" id="GO:0006824">
    <property type="term" value="P:cobalt ion transport"/>
    <property type="evidence" value="ECO:0007669"/>
    <property type="project" value="UniProtKB-KW"/>
</dbReference>
<proteinExistence type="inferred from homology"/>
<reference evidence="15 16" key="1">
    <citation type="submission" date="2020-04" db="EMBL/GenBank/DDBJ databases">
        <authorList>
            <person name="De Canck E."/>
        </authorList>
    </citation>
    <scope>NUCLEOTIDE SEQUENCE [LARGE SCALE GENOMIC DNA]</scope>
    <source>
        <strain evidence="15 16">LMG 29739</strain>
    </source>
</reference>